<sequence>MRTIISLLLLSLLTFQTKAGKQPKGNHISRILGNSKDITLPNIATQDIRSVDWKASKGAIEVHIKDGQTKIYDIHHFWGYQEEDKDVYRFFEGNFYKVEQLGKLVVYSQENYVGDTNNTLYYFSETPDSPILWMSRQNLKMVFHDKSCMLEQLEKLSWTKPIAAYSKKDKSFMIEHWLEDCQ</sequence>
<evidence type="ECO:0000313" key="1">
    <source>
        <dbReference type="EMBL" id="MDI9862559.1"/>
    </source>
</evidence>
<name>A0ABT6YG47_9BACT</name>
<gene>
    <name evidence="1" type="ORF">QM524_25260</name>
</gene>
<reference evidence="1 2" key="1">
    <citation type="submission" date="2023-05" db="EMBL/GenBank/DDBJ databases">
        <title>Novel species of genus Flectobacillus isolated from stream in China.</title>
        <authorList>
            <person name="Lu H."/>
        </authorList>
    </citation>
    <scope>NUCLEOTIDE SEQUENCE [LARGE SCALE GENOMIC DNA]</scope>
    <source>
        <strain evidence="1 2">KCTC 42575</strain>
    </source>
</reference>
<dbReference type="EMBL" id="JASHIF010000033">
    <property type="protein sequence ID" value="MDI9862559.1"/>
    <property type="molecule type" value="Genomic_DNA"/>
</dbReference>
<protein>
    <submittedName>
        <fullName evidence="1">Uncharacterized protein</fullName>
    </submittedName>
</protein>
<accession>A0ABT6YG47</accession>
<dbReference type="Proteomes" id="UP001236507">
    <property type="component" value="Unassembled WGS sequence"/>
</dbReference>
<organism evidence="1 2">
    <name type="scientific">Flectobacillus roseus</name>
    <dbReference type="NCBI Taxonomy" id="502259"/>
    <lineage>
        <taxon>Bacteria</taxon>
        <taxon>Pseudomonadati</taxon>
        <taxon>Bacteroidota</taxon>
        <taxon>Cytophagia</taxon>
        <taxon>Cytophagales</taxon>
        <taxon>Flectobacillaceae</taxon>
        <taxon>Flectobacillus</taxon>
    </lineage>
</organism>
<dbReference type="RefSeq" id="WP_283346797.1">
    <property type="nucleotide sequence ID" value="NZ_JASHIF010000033.1"/>
</dbReference>
<comment type="caution">
    <text evidence="1">The sequence shown here is derived from an EMBL/GenBank/DDBJ whole genome shotgun (WGS) entry which is preliminary data.</text>
</comment>
<evidence type="ECO:0000313" key="2">
    <source>
        <dbReference type="Proteomes" id="UP001236507"/>
    </source>
</evidence>
<proteinExistence type="predicted"/>
<keyword evidence="2" id="KW-1185">Reference proteome</keyword>